<evidence type="ECO:0000256" key="1">
    <source>
        <dbReference type="SAM" id="MobiDB-lite"/>
    </source>
</evidence>
<dbReference type="EMBL" id="JAEMGP010000013">
    <property type="protein sequence ID" value="KAG5201508.1"/>
    <property type="molecule type" value="Genomic_DNA"/>
</dbReference>
<proteinExistence type="predicted"/>
<evidence type="ECO:0000313" key="3">
    <source>
        <dbReference type="Proteomes" id="UP000664991"/>
    </source>
</evidence>
<evidence type="ECO:0000313" key="2">
    <source>
        <dbReference type="EMBL" id="KAG5201508.1"/>
    </source>
</evidence>
<sequence>MLLTSGPQQRRFYFLPPSPRIDVLCNPEAITACLSSSAPAKHSSVILPKVWTPEGREGISKVRPTSGSPHFHPHRRPDPEHLQNSSERKETGHGSVGKSAHFVRYLNLTVSVVLRITGLIYSLASVASPSAPTLHYQSLQRFLFSLILKSPKFSLVSGTNDNFEPITTSKCITLYSDTGDLAWSPVGKQLGDRIFVSSAASDLAALPGNHTEILKLSTEALLSGAIRADRWAPGLLLLVTQAASPRGRGENKKTVGWEGREWGQLLYVNENELAVLWACQGLWRVPDAVALGLSAVTPLFAFAASLASLQNHSKAFAVLWEENSKFSLEGKAARAIQLQREEMRFSDHFSQDADVQCFTPGHSEVFKADILPQFATYLDPDFSIFSKTVLKRSPGNPVLSAAASRLQRKAVKFILHLSKSS</sequence>
<organism evidence="2 3">
    <name type="scientific">Ovis aries</name>
    <name type="common">Sheep</name>
    <dbReference type="NCBI Taxonomy" id="9940"/>
    <lineage>
        <taxon>Eukaryota</taxon>
        <taxon>Metazoa</taxon>
        <taxon>Chordata</taxon>
        <taxon>Craniata</taxon>
        <taxon>Vertebrata</taxon>
        <taxon>Euteleostomi</taxon>
        <taxon>Mammalia</taxon>
        <taxon>Eutheria</taxon>
        <taxon>Laurasiatheria</taxon>
        <taxon>Artiodactyla</taxon>
        <taxon>Ruminantia</taxon>
        <taxon>Pecora</taxon>
        <taxon>Bovidae</taxon>
        <taxon>Caprinae</taxon>
        <taxon>Ovis</taxon>
    </lineage>
</organism>
<reference evidence="2 3" key="1">
    <citation type="submission" date="2020-12" db="EMBL/GenBank/DDBJ databases">
        <title>De novo assembly of Tibetan sheep genome.</title>
        <authorList>
            <person name="Li X."/>
        </authorList>
    </citation>
    <scope>NUCLEOTIDE SEQUENCE [LARGE SCALE GENOMIC DNA]</scope>
    <source>
        <tissue evidence="2">Heart</tissue>
    </source>
</reference>
<accession>A0A836CXS2</accession>
<gene>
    <name evidence="2" type="ORF">JEQ12_004271</name>
</gene>
<comment type="caution">
    <text evidence="2">The sequence shown here is derived from an EMBL/GenBank/DDBJ whole genome shotgun (WGS) entry which is preliminary data.</text>
</comment>
<protein>
    <submittedName>
        <fullName evidence="2">Uncharacterized protein</fullName>
    </submittedName>
</protein>
<name>A0A836CXS2_SHEEP</name>
<dbReference type="Proteomes" id="UP000664991">
    <property type="component" value="Unassembled WGS sequence"/>
</dbReference>
<dbReference type="AlphaFoldDB" id="A0A836CXS2"/>
<feature type="region of interest" description="Disordered" evidence="1">
    <location>
        <begin position="57"/>
        <end position="95"/>
    </location>
</feature>
<feature type="compositionally biased region" description="Basic and acidic residues" evidence="1">
    <location>
        <begin position="76"/>
        <end position="92"/>
    </location>
</feature>